<reference evidence="3 4" key="1">
    <citation type="submission" date="2021-01" db="EMBL/GenBank/DDBJ databases">
        <title>Whole genome shotgun sequence of Catellatospora chokoriensis NBRC 107358.</title>
        <authorList>
            <person name="Komaki H."/>
            <person name="Tamura T."/>
        </authorList>
    </citation>
    <scope>NUCLEOTIDE SEQUENCE [LARGE SCALE GENOMIC DNA]</scope>
    <source>
        <strain evidence="3 4">NBRC 107358</strain>
    </source>
</reference>
<keyword evidence="2" id="KW-1133">Transmembrane helix</keyword>
<protein>
    <recommendedName>
        <fullName evidence="5">Type VII secretion protein EccE</fullName>
    </recommendedName>
</protein>
<feature type="transmembrane region" description="Helical" evidence="2">
    <location>
        <begin position="56"/>
        <end position="75"/>
    </location>
</feature>
<keyword evidence="2" id="KW-0812">Transmembrane</keyword>
<proteinExistence type="predicted"/>
<keyword evidence="4" id="KW-1185">Reference proteome</keyword>
<feature type="region of interest" description="Disordered" evidence="1">
    <location>
        <begin position="1"/>
        <end position="20"/>
    </location>
</feature>
<evidence type="ECO:0008006" key="5">
    <source>
        <dbReference type="Google" id="ProtNLM"/>
    </source>
</evidence>
<dbReference type="NCBIfam" id="TIGR03923">
    <property type="entry name" value="T7SS_EccE"/>
    <property type="match status" value="1"/>
</dbReference>
<dbReference type="RefSeq" id="WP_191840108.1">
    <property type="nucleotide sequence ID" value="NZ_BAAALB010000002.1"/>
</dbReference>
<accession>A0A8J3JT45</accession>
<evidence type="ECO:0000256" key="1">
    <source>
        <dbReference type="SAM" id="MobiDB-lite"/>
    </source>
</evidence>
<evidence type="ECO:0000313" key="3">
    <source>
        <dbReference type="EMBL" id="GIF90587.1"/>
    </source>
</evidence>
<keyword evidence="2" id="KW-0472">Membrane</keyword>
<dbReference type="EMBL" id="BONG01000024">
    <property type="protein sequence ID" value="GIF90587.1"/>
    <property type="molecule type" value="Genomic_DNA"/>
</dbReference>
<organism evidence="3 4">
    <name type="scientific">Catellatospora chokoriensis</name>
    <dbReference type="NCBI Taxonomy" id="310353"/>
    <lineage>
        <taxon>Bacteria</taxon>
        <taxon>Bacillati</taxon>
        <taxon>Actinomycetota</taxon>
        <taxon>Actinomycetes</taxon>
        <taxon>Micromonosporales</taxon>
        <taxon>Micromonosporaceae</taxon>
        <taxon>Catellatospora</taxon>
    </lineage>
</organism>
<gene>
    <name evidence="3" type="ORF">Cch02nite_40310</name>
</gene>
<name>A0A8J3JT45_9ACTN</name>
<evidence type="ECO:0000256" key="2">
    <source>
        <dbReference type="SAM" id="Phobius"/>
    </source>
</evidence>
<comment type="caution">
    <text evidence="3">The sequence shown here is derived from an EMBL/GenBank/DDBJ whole genome shotgun (WGS) entry which is preliminary data.</text>
</comment>
<sequence>MTVDTVTGPTAHTADAAAAPAAHPRPARRFLGLGSGQIVAVQLALVLLVAATQAGVGYLLPAVPVAAALIVLAWGRWRGRWLSEWTAVYLRYRGRRRRIEPTGDAAELLAAAAPGSRLSTLDIEGVSCAAVTDAEGMCVLLELGDQAVMPARAWHPLPSPAALLPAPGADTPPVRLQLLLHANAANGSSPAASSYRQLSGGRLLANERAVLAVRVRRAEGWQEADLQRALTGAVRKVRAKLGDVPHRLLGDVAALRALAEAAGHNGAAPAQEGWSALHIGGLYASSYAVERWPTPHPDPAHALLPRLLRLPATTVSVSLAAGPWADGGATVQAELTVRLTAPDHNSLGNAGTALRQLLATEHAHARRLDGQQFDGLIATLPLAGPGPVELGAGGGGGVNRRPAAVAALATPYGGSGLMIGVNRHSEPVSFRLFRPEATRAVLIGGVAVAQIVAVRAMALGAYVLVQTTRPWAWEPFSRGLGSGAPLAVMAPGPVNVPPGTPLRPLLSIVDAGPVAADRTPGTPWHSTLVVRDDLSPVDVDVLGRADLALLQPLQPAEAAVAVSVLGLSRDQEAWLSRAQPGMIGVVHRRSVRWAALSTTGYEQQLINATQQNGR</sequence>
<dbReference type="AlphaFoldDB" id="A0A8J3JT45"/>
<evidence type="ECO:0000313" key="4">
    <source>
        <dbReference type="Proteomes" id="UP000619293"/>
    </source>
</evidence>
<feature type="compositionally biased region" description="Low complexity" evidence="1">
    <location>
        <begin position="9"/>
        <end position="20"/>
    </location>
</feature>
<dbReference type="InterPro" id="IPR021368">
    <property type="entry name" value="T7SS_EccE"/>
</dbReference>
<dbReference type="Proteomes" id="UP000619293">
    <property type="component" value="Unassembled WGS sequence"/>
</dbReference>
<feature type="transmembrane region" description="Helical" evidence="2">
    <location>
        <begin position="30"/>
        <end position="50"/>
    </location>
</feature>